<keyword evidence="8" id="KW-1185">Reference proteome</keyword>
<dbReference type="PANTHER" id="PTHR11076:SF35">
    <property type="entry name" value="DNA REPAIR PROTEIN HOMOLOG YOBH"/>
    <property type="match status" value="1"/>
</dbReference>
<dbReference type="GO" id="GO:0005829">
    <property type="term" value="C:cytosol"/>
    <property type="evidence" value="ECO:0007669"/>
    <property type="project" value="TreeGrafter"/>
</dbReference>
<dbReference type="KEGG" id="ifn:GM661_05015"/>
<dbReference type="Proteomes" id="UP000665020">
    <property type="component" value="Chromosome"/>
</dbReference>
<reference evidence="7" key="1">
    <citation type="submission" date="2019-12" db="EMBL/GenBank/DDBJ databases">
        <authorList>
            <person name="zhang j."/>
            <person name="sun C.M."/>
        </authorList>
    </citation>
    <scope>NUCLEOTIDE SEQUENCE</scope>
    <source>
        <strain evidence="7">NS-1</strain>
    </source>
</reference>
<dbReference type="RefSeq" id="WP_230869021.1">
    <property type="nucleotide sequence ID" value="NZ_CP046640.1"/>
</dbReference>
<keyword evidence="2" id="KW-0515">Mutator protein</keyword>
<dbReference type="SUPFAM" id="SSF100879">
    <property type="entry name" value="Lesion bypass DNA polymerase (Y-family), little finger domain"/>
    <property type="match status" value="1"/>
</dbReference>
<dbReference type="PROSITE" id="PS50173">
    <property type="entry name" value="UMUC"/>
    <property type="match status" value="1"/>
</dbReference>
<dbReference type="InterPro" id="IPR043128">
    <property type="entry name" value="Rev_trsase/Diguanyl_cyclase"/>
</dbReference>
<gene>
    <name evidence="7" type="ORF">GM661_05015</name>
</gene>
<evidence type="ECO:0000259" key="6">
    <source>
        <dbReference type="PROSITE" id="PS50173"/>
    </source>
</evidence>
<dbReference type="Pfam" id="PF00817">
    <property type="entry name" value="IMS"/>
    <property type="match status" value="1"/>
</dbReference>
<feature type="domain" description="UmuC" evidence="6">
    <location>
        <begin position="15"/>
        <end position="201"/>
    </location>
</feature>
<keyword evidence="4" id="KW-0227">DNA damage</keyword>
<evidence type="ECO:0000256" key="1">
    <source>
        <dbReference type="ARBA" id="ARBA00010945"/>
    </source>
</evidence>
<dbReference type="Gene3D" id="3.30.1490.100">
    <property type="entry name" value="DNA polymerase, Y-family, little finger domain"/>
    <property type="match status" value="1"/>
</dbReference>
<keyword evidence="3" id="KW-0548">Nucleotidyltransferase</keyword>
<sequence>MNNDINYERLPKNKILCVDIKSFFASVEAVDRNWDPLKVCLAVVGDQSRAGAVVLAASSALKEKYNIKTGNRLYDIPRVPEIKIVDARMGLYLNRSLEITLLFREFVPLSAIHIYSIDESWLKLNGTERLWGNSRQAAMLIKEKLAEKFTLPSSMGIGPNMFLAKVAMDIEGKKKGLAEWSYEDVPEKLWPVRLKDCWGIGSRLAYRFKKIGIQTVGELAHLPLEYLEKKFGIMGNQLYYHAWGIDLSRLEGHYDDKRKALGRGITLFKDYTDPEQIKTVIFELCDETARRLRENNLIGKTVNLGIGYSHNETSSGFHVQRTMKNYSNSSFELYLTALGLFDNNYKGQGVRRLNLSVSNLTPDINLQFSLFDDSLQRLKIDKTKDLLQDRYGYQALFYGRSLKEGSILERMRTTIGGHKS</sequence>
<dbReference type="InterPro" id="IPR017961">
    <property type="entry name" value="DNA_pol_Y-fam_little_finger"/>
</dbReference>
<proteinExistence type="inferred from homology"/>
<dbReference type="GO" id="GO:0009432">
    <property type="term" value="P:SOS response"/>
    <property type="evidence" value="ECO:0007669"/>
    <property type="project" value="TreeGrafter"/>
</dbReference>
<dbReference type="InterPro" id="IPR050116">
    <property type="entry name" value="DNA_polymerase-Y"/>
</dbReference>
<dbReference type="Gene3D" id="3.30.70.270">
    <property type="match status" value="1"/>
</dbReference>
<protein>
    <submittedName>
        <fullName evidence="7">UV damage repair protein UvrX</fullName>
    </submittedName>
</protein>
<comment type="similarity">
    <text evidence="1">Belongs to the DNA polymerase type-Y family.</text>
</comment>
<dbReference type="InterPro" id="IPR043502">
    <property type="entry name" value="DNA/RNA_pol_sf"/>
</dbReference>
<evidence type="ECO:0000256" key="3">
    <source>
        <dbReference type="ARBA" id="ARBA00022695"/>
    </source>
</evidence>
<dbReference type="InterPro" id="IPR001126">
    <property type="entry name" value="UmuC"/>
</dbReference>
<organism evidence="7 8">
    <name type="scientific">Iocasia fonsfrigidae</name>
    <dbReference type="NCBI Taxonomy" id="2682810"/>
    <lineage>
        <taxon>Bacteria</taxon>
        <taxon>Bacillati</taxon>
        <taxon>Bacillota</taxon>
        <taxon>Clostridia</taxon>
        <taxon>Halanaerobiales</taxon>
        <taxon>Halanaerobiaceae</taxon>
        <taxon>Iocasia</taxon>
    </lineage>
</organism>
<keyword evidence="5" id="KW-0239">DNA-directed DNA polymerase</keyword>
<dbReference type="GO" id="GO:0006281">
    <property type="term" value="P:DNA repair"/>
    <property type="evidence" value="ECO:0007669"/>
    <property type="project" value="InterPro"/>
</dbReference>
<dbReference type="InterPro" id="IPR036775">
    <property type="entry name" value="DNA_pol_Y-fam_lit_finger_sf"/>
</dbReference>
<dbReference type="SUPFAM" id="SSF56672">
    <property type="entry name" value="DNA/RNA polymerases"/>
    <property type="match status" value="1"/>
</dbReference>
<evidence type="ECO:0000313" key="8">
    <source>
        <dbReference type="Proteomes" id="UP000665020"/>
    </source>
</evidence>
<dbReference type="Pfam" id="PF21999">
    <property type="entry name" value="IMS_HHH_1"/>
    <property type="match status" value="1"/>
</dbReference>
<dbReference type="InterPro" id="IPR053848">
    <property type="entry name" value="IMS_HHH_1"/>
</dbReference>
<dbReference type="Gene3D" id="3.40.1170.60">
    <property type="match status" value="1"/>
</dbReference>
<dbReference type="PANTHER" id="PTHR11076">
    <property type="entry name" value="DNA REPAIR POLYMERASE UMUC / TRANSFERASE FAMILY MEMBER"/>
    <property type="match status" value="1"/>
</dbReference>
<accession>A0A8A7K867</accession>
<dbReference type="GO" id="GO:0003887">
    <property type="term" value="F:DNA-directed DNA polymerase activity"/>
    <property type="evidence" value="ECO:0007669"/>
    <property type="project" value="UniProtKB-KW"/>
</dbReference>
<evidence type="ECO:0000256" key="5">
    <source>
        <dbReference type="ARBA" id="ARBA00022932"/>
    </source>
</evidence>
<dbReference type="Pfam" id="PF11799">
    <property type="entry name" value="IMS_C"/>
    <property type="match status" value="1"/>
</dbReference>
<evidence type="ECO:0000256" key="4">
    <source>
        <dbReference type="ARBA" id="ARBA00022763"/>
    </source>
</evidence>
<name>A0A8A7K867_9FIRM</name>
<dbReference type="EMBL" id="CP046640">
    <property type="protein sequence ID" value="QTL97390.1"/>
    <property type="molecule type" value="Genomic_DNA"/>
</dbReference>
<dbReference type="GO" id="GO:0003684">
    <property type="term" value="F:damaged DNA binding"/>
    <property type="evidence" value="ECO:0007669"/>
    <property type="project" value="InterPro"/>
</dbReference>
<evidence type="ECO:0000313" key="7">
    <source>
        <dbReference type="EMBL" id="QTL97390.1"/>
    </source>
</evidence>
<dbReference type="GO" id="GO:0042276">
    <property type="term" value="P:error-prone translesion synthesis"/>
    <property type="evidence" value="ECO:0007669"/>
    <property type="project" value="TreeGrafter"/>
</dbReference>
<evidence type="ECO:0000256" key="2">
    <source>
        <dbReference type="ARBA" id="ARBA00022457"/>
    </source>
</evidence>
<keyword evidence="5" id="KW-0808">Transferase</keyword>
<dbReference type="AlphaFoldDB" id="A0A8A7K867"/>
<dbReference type="Gene3D" id="1.10.150.20">
    <property type="entry name" value="5' to 3' exonuclease, C-terminal subdomain"/>
    <property type="match status" value="1"/>
</dbReference>